<proteinExistence type="predicted"/>
<dbReference type="EMBL" id="GBXM01039149">
    <property type="protein sequence ID" value="JAH69428.1"/>
    <property type="molecule type" value="Transcribed_RNA"/>
</dbReference>
<reference evidence="1" key="1">
    <citation type="submission" date="2014-11" db="EMBL/GenBank/DDBJ databases">
        <authorList>
            <person name="Amaro Gonzalez C."/>
        </authorList>
    </citation>
    <scope>NUCLEOTIDE SEQUENCE</scope>
</reference>
<organism evidence="1">
    <name type="scientific">Anguilla anguilla</name>
    <name type="common">European freshwater eel</name>
    <name type="synonym">Muraena anguilla</name>
    <dbReference type="NCBI Taxonomy" id="7936"/>
    <lineage>
        <taxon>Eukaryota</taxon>
        <taxon>Metazoa</taxon>
        <taxon>Chordata</taxon>
        <taxon>Craniata</taxon>
        <taxon>Vertebrata</taxon>
        <taxon>Euteleostomi</taxon>
        <taxon>Actinopterygii</taxon>
        <taxon>Neopterygii</taxon>
        <taxon>Teleostei</taxon>
        <taxon>Anguilliformes</taxon>
        <taxon>Anguillidae</taxon>
        <taxon>Anguilla</taxon>
    </lineage>
</organism>
<dbReference type="AlphaFoldDB" id="A0A0E9UWT6"/>
<accession>A0A0E9UWT6</accession>
<protein>
    <submittedName>
        <fullName evidence="1">Uncharacterized protein</fullName>
    </submittedName>
</protein>
<reference evidence="1" key="2">
    <citation type="journal article" date="2015" name="Fish Shellfish Immunol.">
        <title>Early steps in the European eel (Anguilla anguilla)-Vibrio vulnificus interaction in the gills: Role of the RtxA13 toxin.</title>
        <authorList>
            <person name="Callol A."/>
            <person name="Pajuelo D."/>
            <person name="Ebbesson L."/>
            <person name="Teles M."/>
            <person name="MacKenzie S."/>
            <person name="Amaro C."/>
        </authorList>
    </citation>
    <scope>NUCLEOTIDE SEQUENCE</scope>
</reference>
<sequence>MMVGRTSELIFIFKISFW</sequence>
<evidence type="ECO:0000313" key="1">
    <source>
        <dbReference type="EMBL" id="JAH69428.1"/>
    </source>
</evidence>
<name>A0A0E9UWT6_ANGAN</name>